<evidence type="ECO:0000256" key="11">
    <source>
        <dbReference type="ARBA" id="ARBA00023315"/>
    </source>
</evidence>
<dbReference type="GO" id="GO:0019432">
    <property type="term" value="P:triglyceride biosynthetic process"/>
    <property type="evidence" value="ECO:0007669"/>
    <property type="project" value="TreeGrafter"/>
</dbReference>
<comment type="similarity">
    <text evidence="4">Belongs to the membrane-bound acyltransferase family. Sterol o-acyltransferase subfamily.</text>
</comment>
<evidence type="ECO:0000256" key="1">
    <source>
        <dbReference type="ARBA" id="ARBA00004477"/>
    </source>
</evidence>
<reference evidence="13" key="2">
    <citation type="submission" date="2023-05" db="EMBL/GenBank/DDBJ databases">
        <authorList>
            <person name="Schelkunov M.I."/>
        </authorList>
    </citation>
    <scope>NUCLEOTIDE SEQUENCE</scope>
    <source>
        <strain evidence="13">Hsosn_3</strain>
        <tissue evidence="13">Leaf</tissue>
    </source>
</reference>
<keyword evidence="11" id="KW-0012">Acyltransferase</keyword>
<evidence type="ECO:0000313" key="14">
    <source>
        <dbReference type="Proteomes" id="UP001237642"/>
    </source>
</evidence>
<keyword evidence="7" id="KW-0812">Transmembrane</keyword>
<gene>
    <name evidence="13" type="ORF">POM88_023823</name>
</gene>
<dbReference type="AlphaFoldDB" id="A0AAD8MWC4"/>
<dbReference type="Proteomes" id="UP001237642">
    <property type="component" value="Unassembled WGS sequence"/>
</dbReference>
<sequence>MSIDWWNAKTVEEYWRMWNMPVHKWMVRHIYFPCLRNGIPKSVAIVIAFLVSAVFHELCIAVPCHTLLEKPIVVGLPTVGARESAAEVKRKRGRPARSGQVKAAPPSKKQKEDEDVCLICFDGGSLVLCDRRMGSEHLGKVLSKLWTCAGLSPKYLNKTLPELARVSADGIVVFSGYPGQRRAKVAELSKFGRPVELRFVSSDNFLYQFQRLTI</sequence>
<dbReference type="GO" id="GO:0004144">
    <property type="term" value="F:diacylglycerol O-acyltransferase activity"/>
    <property type="evidence" value="ECO:0007669"/>
    <property type="project" value="UniProtKB-EC"/>
</dbReference>
<dbReference type="PANTHER" id="PTHR10408">
    <property type="entry name" value="STEROL O-ACYLTRANSFERASE"/>
    <property type="match status" value="1"/>
</dbReference>
<evidence type="ECO:0000256" key="8">
    <source>
        <dbReference type="ARBA" id="ARBA00022824"/>
    </source>
</evidence>
<comment type="caution">
    <text evidence="13">The sequence shown here is derived from an EMBL/GenBank/DDBJ whole genome shotgun (WGS) entry which is preliminary data.</text>
</comment>
<comment type="pathway">
    <text evidence="2">Glycerolipid metabolism; triacylglycerol biosynthesis.</text>
</comment>
<name>A0AAD8MWC4_9APIA</name>
<keyword evidence="8" id="KW-0256">Endoplasmic reticulum</keyword>
<proteinExistence type="inferred from homology"/>
<dbReference type="PANTHER" id="PTHR10408:SF7">
    <property type="entry name" value="DIACYLGLYCEROL O-ACYLTRANSFERASE 1"/>
    <property type="match status" value="1"/>
</dbReference>
<dbReference type="InterPro" id="IPR004299">
    <property type="entry name" value="MBOAT_fam"/>
</dbReference>
<evidence type="ECO:0000256" key="4">
    <source>
        <dbReference type="ARBA" id="ARBA00009010"/>
    </source>
</evidence>
<protein>
    <recommendedName>
        <fullName evidence="5">diacylglycerol O-acyltransferase</fullName>
        <ecNumber evidence="5">2.3.1.20</ecNumber>
    </recommendedName>
</protein>
<dbReference type="Pfam" id="PF03062">
    <property type="entry name" value="MBOAT"/>
    <property type="match status" value="1"/>
</dbReference>
<evidence type="ECO:0000256" key="6">
    <source>
        <dbReference type="ARBA" id="ARBA00022679"/>
    </source>
</evidence>
<dbReference type="EMBL" id="JAUIZM010000005">
    <property type="protein sequence ID" value="KAK1386088.1"/>
    <property type="molecule type" value="Genomic_DNA"/>
</dbReference>
<evidence type="ECO:0000256" key="12">
    <source>
        <dbReference type="SAM" id="MobiDB-lite"/>
    </source>
</evidence>
<keyword evidence="14" id="KW-1185">Reference proteome</keyword>
<keyword evidence="10" id="KW-0472">Membrane</keyword>
<dbReference type="InterPro" id="IPR014371">
    <property type="entry name" value="Oat_ACAT_DAG_ARE"/>
</dbReference>
<organism evidence="13 14">
    <name type="scientific">Heracleum sosnowskyi</name>
    <dbReference type="NCBI Taxonomy" id="360622"/>
    <lineage>
        <taxon>Eukaryota</taxon>
        <taxon>Viridiplantae</taxon>
        <taxon>Streptophyta</taxon>
        <taxon>Embryophyta</taxon>
        <taxon>Tracheophyta</taxon>
        <taxon>Spermatophyta</taxon>
        <taxon>Magnoliopsida</taxon>
        <taxon>eudicotyledons</taxon>
        <taxon>Gunneridae</taxon>
        <taxon>Pentapetalae</taxon>
        <taxon>asterids</taxon>
        <taxon>campanulids</taxon>
        <taxon>Apiales</taxon>
        <taxon>Apiaceae</taxon>
        <taxon>Apioideae</taxon>
        <taxon>apioid superclade</taxon>
        <taxon>Tordylieae</taxon>
        <taxon>Tordyliinae</taxon>
        <taxon>Heracleum</taxon>
    </lineage>
</organism>
<evidence type="ECO:0000256" key="10">
    <source>
        <dbReference type="ARBA" id="ARBA00023136"/>
    </source>
</evidence>
<reference evidence="13" key="1">
    <citation type="submission" date="2023-02" db="EMBL/GenBank/DDBJ databases">
        <title>Genome of toxic invasive species Heracleum sosnowskyi carries increased number of genes despite the absence of recent whole-genome duplications.</title>
        <authorList>
            <person name="Schelkunov M."/>
            <person name="Shtratnikova V."/>
            <person name="Makarenko M."/>
            <person name="Klepikova A."/>
            <person name="Omelchenko D."/>
            <person name="Novikova G."/>
            <person name="Obukhova E."/>
            <person name="Bogdanov V."/>
            <person name="Penin A."/>
            <person name="Logacheva M."/>
        </authorList>
    </citation>
    <scope>NUCLEOTIDE SEQUENCE</scope>
    <source>
        <strain evidence="13">Hsosn_3</strain>
        <tissue evidence="13">Leaf</tissue>
    </source>
</reference>
<dbReference type="EC" id="2.3.1.20" evidence="5"/>
<evidence type="ECO:0000256" key="3">
    <source>
        <dbReference type="ARBA" id="ARBA00005189"/>
    </source>
</evidence>
<feature type="region of interest" description="Disordered" evidence="12">
    <location>
        <begin position="86"/>
        <end position="108"/>
    </location>
</feature>
<accession>A0AAD8MWC4</accession>
<dbReference type="GO" id="GO:0005789">
    <property type="term" value="C:endoplasmic reticulum membrane"/>
    <property type="evidence" value="ECO:0007669"/>
    <property type="project" value="UniProtKB-SubCell"/>
</dbReference>
<evidence type="ECO:0000256" key="2">
    <source>
        <dbReference type="ARBA" id="ARBA00004771"/>
    </source>
</evidence>
<keyword evidence="6" id="KW-0808">Transferase</keyword>
<keyword evidence="9" id="KW-1133">Transmembrane helix</keyword>
<evidence type="ECO:0000256" key="7">
    <source>
        <dbReference type="ARBA" id="ARBA00022692"/>
    </source>
</evidence>
<evidence type="ECO:0000313" key="13">
    <source>
        <dbReference type="EMBL" id="KAK1386088.1"/>
    </source>
</evidence>
<comment type="subcellular location">
    <subcellularLocation>
        <location evidence="1">Endoplasmic reticulum membrane</location>
        <topology evidence="1">Multi-pass membrane protein</topology>
    </subcellularLocation>
</comment>
<evidence type="ECO:0000256" key="9">
    <source>
        <dbReference type="ARBA" id="ARBA00022989"/>
    </source>
</evidence>
<evidence type="ECO:0000256" key="5">
    <source>
        <dbReference type="ARBA" id="ARBA00013244"/>
    </source>
</evidence>
<dbReference type="GO" id="GO:0009941">
    <property type="term" value="C:chloroplast envelope"/>
    <property type="evidence" value="ECO:0007669"/>
    <property type="project" value="TreeGrafter"/>
</dbReference>
<comment type="pathway">
    <text evidence="3">Lipid metabolism.</text>
</comment>